<gene>
    <name evidence="2" type="ORF">CMEL01_04389</name>
</gene>
<reference evidence="2 3" key="1">
    <citation type="submission" date="2016-10" db="EMBL/GenBank/DDBJ databases">
        <title>The genome sequence of Colletotrichum fioriniae PJ7.</title>
        <authorList>
            <person name="Baroncelli R."/>
        </authorList>
    </citation>
    <scope>NUCLEOTIDE SEQUENCE [LARGE SCALE GENOMIC DNA]</scope>
    <source>
        <strain evidence="2">Col 31</strain>
    </source>
</reference>
<dbReference type="InterPro" id="IPR000182">
    <property type="entry name" value="GNAT_dom"/>
</dbReference>
<dbReference type="SUPFAM" id="SSF55729">
    <property type="entry name" value="Acyl-CoA N-acyltransferases (Nat)"/>
    <property type="match status" value="1"/>
</dbReference>
<dbReference type="GO" id="GO:0016747">
    <property type="term" value="F:acyltransferase activity, transferring groups other than amino-acyl groups"/>
    <property type="evidence" value="ECO:0007669"/>
    <property type="project" value="InterPro"/>
</dbReference>
<evidence type="ECO:0000313" key="3">
    <source>
        <dbReference type="Proteomes" id="UP001239795"/>
    </source>
</evidence>
<evidence type="ECO:0000259" key="1">
    <source>
        <dbReference type="Pfam" id="PF00583"/>
    </source>
</evidence>
<proteinExistence type="predicted"/>
<keyword evidence="3" id="KW-1185">Reference proteome</keyword>
<sequence>MSADGKNAFLVVEPRGTDELIGYGGYNTSESVDPPEFLDQTTLQGSKAYMTDIGIIIDHKHWRKGYGLELISVLIEYAKNELGCLAKFEGWQKASYDEKQEVWVWKFDAGHWKQEKERMQIEGK</sequence>
<dbReference type="EMBL" id="MLGG01000024">
    <property type="protein sequence ID" value="KAK1455629.1"/>
    <property type="molecule type" value="Genomic_DNA"/>
</dbReference>
<dbReference type="Proteomes" id="UP001239795">
    <property type="component" value="Unassembled WGS sequence"/>
</dbReference>
<dbReference type="Pfam" id="PF00583">
    <property type="entry name" value="Acetyltransf_1"/>
    <property type="match status" value="1"/>
</dbReference>
<dbReference type="AlphaFoldDB" id="A0AAI9UC66"/>
<dbReference type="InterPro" id="IPR016181">
    <property type="entry name" value="Acyl_CoA_acyltransferase"/>
</dbReference>
<organism evidence="2 3">
    <name type="scientific">Colletotrichum melonis</name>
    <dbReference type="NCBI Taxonomy" id="1209925"/>
    <lineage>
        <taxon>Eukaryota</taxon>
        <taxon>Fungi</taxon>
        <taxon>Dikarya</taxon>
        <taxon>Ascomycota</taxon>
        <taxon>Pezizomycotina</taxon>
        <taxon>Sordariomycetes</taxon>
        <taxon>Hypocreomycetidae</taxon>
        <taxon>Glomerellales</taxon>
        <taxon>Glomerellaceae</taxon>
        <taxon>Colletotrichum</taxon>
        <taxon>Colletotrichum acutatum species complex</taxon>
    </lineage>
</organism>
<comment type="caution">
    <text evidence="2">The sequence shown here is derived from an EMBL/GenBank/DDBJ whole genome shotgun (WGS) entry which is preliminary data.</text>
</comment>
<protein>
    <submittedName>
        <fullName evidence="2">Acetyltransferase</fullName>
    </submittedName>
</protein>
<accession>A0AAI9UC66</accession>
<name>A0AAI9UC66_9PEZI</name>
<feature type="domain" description="N-acetyltransferase" evidence="1">
    <location>
        <begin position="9"/>
        <end position="87"/>
    </location>
</feature>
<dbReference type="Gene3D" id="3.40.630.30">
    <property type="match status" value="1"/>
</dbReference>
<evidence type="ECO:0000313" key="2">
    <source>
        <dbReference type="EMBL" id="KAK1455629.1"/>
    </source>
</evidence>